<reference evidence="1 2" key="2">
    <citation type="submission" date="2020-11" db="EMBL/GenBank/DDBJ databases">
        <title>Sulfur oxidizing isolate from Hospital Hole Sinkhole.</title>
        <authorList>
            <person name="Scott K.M."/>
        </authorList>
    </citation>
    <scope>NUCLEOTIDE SEQUENCE [LARGE SCALE GENOMIC DNA]</scope>
    <source>
        <strain evidence="1 2">HH1</strain>
    </source>
</reference>
<accession>A0ABS0BSW3</accession>
<evidence type="ECO:0000313" key="2">
    <source>
        <dbReference type="Proteomes" id="UP001193680"/>
    </source>
</evidence>
<sequence>MNIEINGRVFELTNNADLPTALDAFKAQAPYAVMVNQEFVPQSAHAATQLQEGDKVEVLGAIQGG</sequence>
<reference evidence="1 2" key="1">
    <citation type="submission" date="2020-06" db="EMBL/GenBank/DDBJ databases">
        <authorList>
            <person name="Scott K."/>
        </authorList>
    </citation>
    <scope>NUCLEOTIDE SEQUENCE [LARGE SCALE GENOMIC DNA]</scope>
    <source>
        <strain evidence="1 2">HH1</strain>
    </source>
</reference>
<dbReference type="CDD" id="cd00565">
    <property type="entry name" value="Ubl_ThiS"/>
    <property type="match status" value="1"/>
</dbReference>
<dbReference type="PANTHER" id="PTHR34472">
    <property type="entry name" value="SULFUR CARRIER PROTEIN THIS"/>
    <property type="match status" value="1"/>
</dbReference>
<comment type="caution">
    <text evidence="1">The sequence shown here is derived from an EMBL/GenBank/DDBJ whole genome shotgun (WGS) entry which is preliminary data.</text>
</comment>
<dbReference type="InterPro" id="IPR010035">
    <property type="entry name" value="Thi_S"/>
</dbReference>
<dbReference type="InterPro" id="IPR016155">
    <property type="entry name" value="Mopterin_synth/thiamin_S_b"/>
</dbReference>
<dbReference type="Proteomes" id="UP001193680">
    <property type="component" value="Unassembled WGS sequence"/>
</dbReference>
<protein>
    <submittedName>
        <fullName evidence="1">Sulfur carrier protein ThiS</fullName>
    </submittedName>
</protein>
<keyword evidence="2" id="KW-1185">Reference proteome</keyword>
<dbReference type="Pfam" id="PF02597">
    <property type="entry name" value="ThiS"/>
    <property type="match status" value="1"/>
</dbReference>
<evidence type="ECO:0000313" key="1">
    <source>
        <dbReference type="EMBL" id="MBF6056938.1"/>
    </source>
</evidence>
<dbReference type="NCBIfam" id="TIGR01683">
    <property type="entry name" value="thiS"/>
    <property type="match status" value="1"/>
</dbReference>
<gene>
    <name evidence="1" type="primary">thiS</name>
    <name evidence="1" type="ORF">H8792_001145</name>
</gene>
<dbReference type="EMBL" id="JACBGI020000001">
    <property type="protein sequence ID" value="MBF6056938.1"/>
    <property type="molecule type" value="Genomic_DNA"/>
</dbReference>
<organism evidence="1 2">
    <name type="scientific">Thiomicrorhabdus heinhorstiae</name>
    <dbReference type="NCBI Taxonomy" id="2748010"/>
    <lineage>
        <taxon>Bacteria</taxon>
        <taxon>Pseudomonadati</taxon>
        <taxon>Pseudomonadota</taxon>
        <taxon>Gammaproteobacteria</taxon>
        <taxon>Thiotrichales</taxon>
        <taxon>Piscirickettsiaceae</taxon>
        <taxon>Thiomicrorhabdus</taxon>
    </lineage>
</organism>
<dbReference type="RefSeq" id="WP_194947295.1">
    <property type="nucleotide sequence ID" value="NZ_JACBGI020000001.1"/>
</dbReference>
<proteinExistence type="predicted"/>
<dbReference type="InterPro" id="IPR012675">
    <property type="entry name" value="Beta-grasp_dom_sf"/>
</dbReference>
<dbReference type="Gene3D" id="3.10.20.30">
    <property type="match status" value="1"/>
</dbReference>
<name>A0ABS0BSW3_9GAMM</name>
<dbReference type="InterPro" id="IPR003749">
    <property type="entry name" value="ThiS/MoaD-like"/>
</dbReference>
<dbReference type="SUPFAM" id="SSF54285">
    <property type="entry name" value="MoaD/ThiS"/>
    <property type="match status" value="1"/>
</dbReference>
<dbReference type="PANTHER" id="PTHR34472:SF1">
    <property type="entry name" value="SULFUR CARRIER PROTEIN THIS"/>
    <property type="match status" value="1"/>
</dbReference>